<evidence type="ECO:0000256" key="1">
    <source>
        <dbReference type="ARBA" id="ARBA00001946"/>
    </source>
</evidence>
<protein>
    <submittedName>
        <fullName evidence="6">Histidinol phosphate phosphatase</fullName>
    </submittedName>
</protein>
<evidence type="ECO:0000256" key="3">
    <source>
        <dbReference type="ARBA" id="ARBA00022723"/>
    </source>
</evidence>
<dbReference type="PANTHER" id="PTHR43200:SF6">
    <property type="entry name" value="3'(2'),5'-BISPHOSPHATE NUCLEOTIDASE"/>
    <property type="match status" value="1"/>
</dbReference>
<gene>
    <name evidence="6" type="ORF">NQX30_03915</name>
</gene>
<dbReference type="PRINTS" id="PR00377">
    <property type="entry name" value="IMPHPHTASES"/>
</dbReference>
<keyword evidence="5" id="KW-0460">Magnesium</keyword>
<evidence type="ECO:0000313" key="7">
    <source>
        <dbReference type="Proteomes" id="UP001168167"/>
    </source>
</evidence>
<dbReference type="Gene3D" id="3.40.190.80">
    <property type="match status" value="1"/>
</dbReference>
<keyword evidence="3" id="KW-0479">Metal-binding</keyword>
<dbReference type="Pfam" id="PF00459">
    <property type="entry name" value="Inositol_P"/>
    <property type="match status" value="1"/>
</dbReference>
<dbReference type="Gene3D" id="3.30.540.10">
    <property type="entry name" value="Fructose-1,6-Bisphosphatase, subunit A, domain 1"/>
    <property type="match status" value="1"/>
</dbReference>
<evidence type="ECO:0000256" key="5">
    <source>
        <dbReference type="ARBA" id="ARBA00022842"/>
    </source>
</evidence>
<name>A0ABT7QLB7_9GAMM</name>
<comment type="similarity">
    <text evidence="2">Belongs to the inositol monophosphatase superfamily.</text>
</comment>
<evidence type="ECO:0000313" key="6">
    <source>
        <dbReference type="EMBL" id="MDM5147516.1"/>
    </source>
</evidence>
<dbReference type="PROSITE" id="PS00629">
    <property type="entry name" value="IMP_1"/>
    <property type="match status" value="1"/>
</dbReference>
<comment type="cofactor">
    <cofactor evidence="1">
        <name>Mg(2+)</name>
        <dbReference type="ChEBI" id="CHEBI:18420"/>
    </cofactor>
</comment>
<evidence type="ECO:0000256" key="4">
    <source>
        <dbReference type="ARBA" id="ARBA00022801"/>
    </source>
</evidence>
<organism evidence="6 7">
    <name type="scientific">Candidatus Doriopsillibacter californiensis</name>
    <dbReference type="NCBI Taxonomy" id="2970740"/>
    <lineage>
        <taxon>Bacteria</taxon>
        <taxon>Pseudomonadati</taxon>
        <taxon>Pseudomonadota</taxon>
        <taxon>Gammaproteobacteria</taxon>
        <taxon>Candidatus Tethybacterales</taxon>
        <taxon>Candidatus Persebacteraceae</taxon>
        <taxon>Candidatus Doriopsillibacter</taxon>
    </lineage>
</organism>
<accession>A0ABT7QLB7</accession>
<dbReference type="Proteomes" id="UP001168167">
    <property type="component" value="Unassembled WGS sequence"/>
</dbReference>
<reference evidence="6" key="2">
    <citation type="journal article" date="2023" name="Microbiome">
        <title>Synthase-selected sorting approach identifies a beta-lactone synthase in a nudibranch symbiotic bacterium.</title>
        <authorList>
            <person name="Dzunkova M."/>
            <person name="La Clair J.J."/>
            <person name="Tyml T."/>
            <person name="Doud D."/>
            <person name="Schulz F."/>
            <person name="Piquer-Esteban S."/>
            <person name="Porcel Sanchis D."/>
            <person name="Osborn A."/>
            <person name="Robinson D."/>
            <person name="Louie K.B."/>
            <person name="Bowen B.P."/>
            <person name="Bowers R.M."/>
            <person name="Lee J."/>
            <person name="Arnau V."/>
            <person name="Diaz-Villanueva W."/>
            <person name="Stepanauskas R."/>
            <person name="Gosliner T."/>
            <person name="Date S.V."/>
            <person name="Northen T.R."/>
            <person name="Cheng J.F."/>
            <person name="Burkart M.D."/>
            <person name="Woyke T."/>
        </authorList>
    </citation>
    <scope>NUCLEOTIDE SEQUENCE</scope>
    <source>
        <strain evidence="6">Df01</strain>
    </source>
</reference>
<sequence length="264" mass="28395">MSEIEQLMNFAQQLSTHAREITLPHFRSGIHSNTKADDSPVTIADRDCEAAMRTLIADTYPTHGVVGEEYGDDSANCSDVWVLDPIDGTRSFITGSRQYCTLIAFVRDGIAQIGLIDMPAENECWLACDVSDKQSVTLNGKPCVTSTCHKLSESSLVTTTLGVADNACEAAAKRLCRSAGQMRLGGDASAYGCVASGYADIAVDYKMACHDYLPLVPIVRAAGGVISDWQGETLQLSSTHRTEVLASATIDLHQQALSTLNMQK</sequence>
<dbReference type="InterPro" id="IPR000760">
    <property type="entry name" value="Inositol_monophosphatase-like"/>
</dbReference>
<dbReference type="EMBL" id="JANQAO010000002">
    <property type="protein sequence ID" value="MDM5147516.1"/>
    <property type="molecule type" value="Genomic_DNA"/>
</dbReference>
<reference evidence="6" key="1">
    <citation type="submission" date="2022-08" db="EMBL/GenBank/DDBJ databases">
        <authorList>
            <person name="Dzunkova M."/>
            <person name="La Clair J."/>
            <person name="Tyml T."/>
            <person name="Doud D."/>
            <person name="Schulz F."/>
            <person name="Piquer S."/>
            <person name="Porcel Sanchis D."/>
            <person name="Osborn A."/>
            <person name="Robinson D."/>
            <person name="Louie K.B."/>
            <person name="Bowen B.P."/>
            <person name="Bowers R."/>
            <person name="Lee J."/>
            <person name="Arnau Llombart V."/>
            <person name="Diaz Villanueva W."/>
            <person name="Gosliner T."/>
            <person name="Northen T."/>
            <person name="Cheng J.-F."/>
            <person name="Burkart M.D."/>
            <person name="Woyke T."/>
        </authorList>
    </citation>
    <scope>NUCLEOTIDE SEQUENCE</scope>
    <source>
        <strain evidence="6">Df01</strain>
    </source>
</reference>
<dbReference type="PANTHER" id="PTHR43200">
    <property type="entry name" value="PHOSPHATASE"/>
    <property type="match status" value="1"/>
</dbReference>
<proteinExistence type="inferred from homology"/>
<keyword evidence="7" id="KW-1185">Reference proteome</keyword>
<comment type="caution">
    <text evidence="6">The sequence shown here is derived from an EMBL/GenBank/DDBJ whole genome shotgun (WGS) entry which is preliminary data.</text>
</comment>
<keyword evidence="4" id="KW-0378">Hydrolase</keyword>
<dbReference type="InterPro" id="IPR051090">
    <property type="entry name" value="Inositol_monoP_superfamily"/>
</dbReference>
<dbReference type="SUPFAM" id="SSF56655">
    <property type="entry name" value="Carbohydrate phosphatase"/>
    <property type="match status" value="1"/>
</dbReference>
<evidence type="ECO:0000256" key="2">
    <source>
        <dbReference type="ARBA" id="ARBA00009759"/>
    </source>
</evidence>
<dbReference type="InterPro" id="IPR020583">
    <property type="entry name" value="Inositol_monoP_metal-BS"/>
</dbReference>